<protein>
    <recommendedName>
        <fullName evidence="1">Domain of unknown function DB domain-containing protein</fullName>
    </recommendedName>
</protein>
<evidence type="ECO:0000313" key="2">
    <source>
        <dbReference type="Proteomes" id="UP000887565"/>
    </source>
</evidence>
<dbReference type="InterPro" id="IPR002602">
    <property type="entry name" value="DB"/>
</dbReference>
<evidence type="ECO:0000259" key="1">
    <source>
        <dbReference type="Pfam" id="PF01682"/>
    </source>
</evidence>
<dbReference type="WBParaSite" id="nRc.2.0.1.t11476-RA">
    <property type="protein sequence ID" value="nRc.2.0.1.t11476-RA"/>
    <property type="gene ID" value="nRc.2.0.1.g11476"/>
</dbReference>
<organism evidence="2 3">
    <name type="scientific">Romanomermis culicivorax</name>
    <name type="common">Nematode worm</name>
    <dbReference type="NCBI Taxonomy" id="13658"/>
    <lineage>
        <taxon>Eukaryota</taxon>
        <taxon>Metazoa</taxon>
        <taxon>Ecdysozoa</taxon>
        <taxon>Nematoda</taxon>
        <taxon>Enoplea</taxon>
        <taxon>Dorylaimia</taxon>
        <taxon>Mermithida</taxon>
        <taxon>Mermithoidea</taxon>
        <taxon>Mermithidae</taxon>
        <taxon>Romanomermis</taxon>
    </lineage>
</organism>
<proteinExistence type="predicted"/>
<reference evidence="3" key="1">
    <citation type="submission" date="2022-11" db="UniProtKB">
        <authorList>
            <consortium name="WormBaseParasite"/>
        </authorList>
    </citation>
    <scope>IDENTIFICATION</scope>
</reference>
<dbReference type="AlphaFoldDB" id="A0A915IE42"/>
<accession>A0A915IE42</accession>
<sequence>MVQNKALDSFEKTLHFKACCRNKNLGPDCMKLCDFGLTRQEAERMTRNNRCLEQNLQAFFGCLSNGKNNIACCTDRKIFQEKRHRVCQPFCHPTGHNWSMNRTEAEKFRVCKSLSHEIAYCHMAYYF</sequence>
<dbReference type="Proteomes" id="UP000887565">
    <property type="component" value="Unplaced"/>
</dbReference>
<dbReference type="PANTHER" id="PTHR21679">
    <property type="entry name" value="DOMAIN OF UNKNOWN FUNCTION DB DOMAIN-CONTAINING PROTEIN-RELATED"/>
    <property type="match status" value="1"/>
</dbReference>
<dbReference type="Pfam" id="PF01682">
    <property type="entry name" value="DB"/>
    <property type="match status" value="1"/>
</dbReference>
<keyword evidence="2" id="KW-1185">Reference proteome</keyword>
<name>A0A915IE42_ROMCU</name>
<evidence type="ECO:0000313" key="3">
    <source>
        <dbReference type="WBParaSite" id="nRc.2.0.1.t11476-RA"/>
    </source>
</evidence>
<feature type="domain" description="Domain of unknown function DB" evidence="1">
    <location>
        <begin position="19"/>
        <end position="122"/>
    </location>
</feature>